<keyword evidence="1" id="KW-1133">Transmembrane helix</keyword>
<sequence>MLSLVARLVFTVFTVLLVLGLMAVALVTVLGLVLWSLLRGRKPVVDLSGFARARQFRPGGAARARPAGEVVDVEAREVPAVTPRLE</sequence>
<name>A0AA95NJJ3_9BURK</name>
<keyword evidence="1" id="KW-0472">Membrane</keyword>
<keyword evidence="1" id="KW-0812">Transmembrane</keyword>
<reference evidence="2" key="1">
    <citation type="submission" date="2023-01" db="EMBL/GenBank/DDBJ databases">
        <title>Whole genome sequence of Paucibacter sp. S2-9 isolated from pond sediment.</title>
        <authorList>
            <person name="Jung J.Y."/>
        </authorList>
    </citation>
    <scope>NUCLEOTIDE SEQUENCE</scope>
    <source>
        <strain evidence="2">S2-9</strain>
    </source>
</reference>
<evidence type="ECO:0000256" key="1">
    <source>
        <dbReference type="SAM" id="Phobius"/>
    </source>
</evidence>
<proteinExistence type="predicted"/>
<gene>
    <name evidence="2" type="ORF">PFX98_17550</name>
</gene>
<dbReference type="AlphaFoldDB" id="A0AA95NJJ3"/>
<organism evidence="2 3">
    <name type="scientific">Paucibacter sediminis</name>
    <dbReference type="NCBI Taxonomy" id="3019553"/>
    <lineage>
        <taxon>Bacteria</taxon>
        <taxon>Pseudomonadati</taxon>
        <taxon>Pseudomonadota</taxon>
        <taxon>Betaproteobacteria</taxon>
        <taxon>Burkholderiales</taxon>
        <taxon>Sphaerotilaceae</taxon>
        <taxon>Roseateles</taxon>
    </lineage>
</organism>
<dbReference type="RefSeq" id="WP_285231780.1">
    <property type="nucleotide sequence ID" value="NZ_CP116346.1"/>
</dbReference>
<dbReference type="EMBL" id="CP116346">
    <property type="protein sequence ID" value="WIT10706.1"/>
    <property type="molecule type" value="Genomic_DNA"/>
</dbReference>
<evidence type="ECO:0000313" key="3">
    <source>
        <dbReference type="Proteomes" id="UP001177769"/>
    </source>
</evidence>
<protein>
    <submittedName>
        <fullName evidence="2">Uncharacterized protein</fullName>
    </submittedName>
</protein>
<dbReference type="KEGG" id="pais:PFX98_17550"/>
<dbReference type="Proteomes" id="UP001177769">
    <property type="component" value="Chromosome"/>
</dbReference>
<feature type="transmembrane region" description="Helical" evidence="1">
    <location>
        <begin position="12"/>
        <end position="38"/>
    </location>
</feature>
<keyword evidence="3" id="KW-1185">Reference proteome</keyword>
<accession>A0AA95NJJ3</accession>
<evidence type="ECO:0000313" key="2">
    <source>
        <dbReference type="EMBL" id="WIT10706.1"/>
    </source>
</evidence>